<gene>
    <name evidence="2" type="primary">scrR</name>
    <name evidence="2" type="ORF">CM83_35411</name>
</gene>
<evidence type="ECO:0000313" key="2">
    <source>
        <dbReference type="EMBL" id="JAG42435.1"/>
    </source>
</evidence>
<sequence length="130" mass="15170">SATMKLVLHFLYLFVIVCNRADEPSPEEDLLWLSESRHIGPKHMEVLNLAIENVRQTGKHKPDIPYEPVGRITHVYKASAEEEDWYEMAYEVTPSGNICHARFNIKGAASWKNVHFQGFRCMKRSHFKWN</sequence>
<feature type="signal peptide" evidence="1">
    <location>
        <begin position="1"/>
        <end position="21"/>
    </location>
</feature>
<accession>A0A0A9ZI49</accession>
<name>A0A0A9ZI49_LYGHE</name>
<proteinExistence type="predicted"/>
<keyword evidence="1" id="KW-0732">Signal</keyword>
<dbReference type="EMBL" id="GBHO01001169">
    <property type="protein sequence ID" value="JAG42435.1"/>
    <property type="molecule type" value="Transcribed_RNA"/>
</dbReference>
<reference evidence="2" key="1">
    <citation type="journal article" date="2014" name="PLoS ONE">
        <title>Transcriptome-Based Identification of ABC Transporters in the Western Tarnished Plant Bug Lygus hesperus.</title>
        <authorList>
            <person name="Hull J.J."/>
            <person name="Chaney K."/>
            <person name="Geib S.M."/>
            <person name="Fabrick J.A."/>
            <person name="Brent C.S."/>
            <person name="Walsh D."/>
            <person name="Lavine L.C."/>
        </authorList>
    </citation>
    <scope>NUCLEOTIDE SEQUENCE</scope>
</reference>
<feature type="non-terminal residue" evidence="2">
    <location>
        <position position="1"/>
    </location>
</feature>
<dbReference type="AlphaFoldDB" id="A0A0A9ZI49"/>
<reference evidence="2" key="2">
    <citation type="submission" date="2014-07" db="EMBL/GenBank/DDBJ databases">
        <authorList>
            <person name="Hull J."/>
        </authorList>
    </citation>
    <scope>NUCLEOTIDE SEQUENCE</scope>
</reference>
<protein>
    <submittedName>
        <fullName evidence="2">Sucrose operon repressor</fullName>
    </submittedName>
</protein>
<evidence type="ECO:0000256" key="1">
    <source>
        <dbReference type="SAM" id="SignalP"/>
    </source>
</evidence>
<feature type="chain" id="PRO_5002054090" evidence="1">
    <location>
        <begin position="22"/>
        <end position="130"/>
    </location>
</feature>
<organism evidence="2">
    <name type="scientific">Lygus hesperus</name>
    <name type="common">Western plant bug</name>
    <dbReference type="NCBI Taxonomy" id="30085"/>
    <lineage>
        <taxon>Eukaryota</taxon>
        <taxon>Metazoa</taxon>
        <taxon>Ecdysozoa</taxon>
        <taxon>Arthropoda</taxon>
        <taxon>Hexapoda</taxon>
        <taxon>Insecta</taxon>
        <taxon>Pterygota</taxon>
        <taxon>Neoptera</taxon>
        <taxon>Paraneoptera</taxon>
        <taxon>Hemiptera</taxon>
        <taxon>Heteroptera</taxon>
        <taxon>Panheteroptera</taxon>
        <taxon>Cimicomorpha</taxon>
        <taxon>Miridae</taxon>
        <taxon>Mirini</taxon>
        <taxon>Lygus</taxon>
    </lineage>
</organism>